<sequence>MTNRFGMPFLGAIFLCIAIWCPSVAALAAEPPPPLVNLHDEKANATSTSGTDSKTGDLASVHTSPDAPKYQWLLTLPCQIDKSGSQDTKCLGSNRNAQKCPAGADHKEAGYLAQYRYAPIGLSDPEWSQWTNDGSPTCVYNPREAQALLNIPGLMAREFQSRKITAAEFGVQPQPHTLIGFNTNFYSHPTKQTFPLTLLGQSITLTVYPVSSTYDYGDGTTLGPTELEGSSLPNAQWGTETRTSHAYQRTGEFVASVTTRFHGTYSINGDPTMPIPGEATVTSPGVRLSVWRSKVDWYADDCNQNPHGAGC</sequence>
<evidence type="ECO:0000313" key="4">
    <source>
        <dbReference type="EMBL" id="SEC28480.1"/>
    </source>
</evidence>
<gene>
    <name evidence="4" type="ORF">SAMN04489745_2497</name>
</gene>
<name>A0A1H4R980_9MICC</name>
<dbReference type="STRING" id="156980.SAMN04489745_2497"/>
<dbReference type="AlphaFoldDB" id="A0A1H4R980"/>
<evidence type="ECO:0000259" key="3">
    <source>
        <dbReference type="PROSITE" id="PS50093"/>
    </source>
</evidence>
<feature type="compositionally biased region" description="Low complexity" evidence="1">
    <location>
        <begin position="46"/>
        <end position="57"/>
    </location>
</feature>
<feature type="domain" description="PKD" evidence="3">
    <location>
        <begin position="209"/>
        <end position="258"/>
    </location>
</feature>
<accession>A0A1H4R980</accession>
<reference evidence="4 5" key="1">
    <citation type="submission" date="2016-10" db="EMBL/GenBank/DDBJ databases">
        <authorList>
            <person name="de Groot N.N."/>
        </authorList>
    </citation>
    <scope>NUCLEOTIDE SEQUENCE [LARGE SCALE GENOMIC DNA]</scope>
    <source>
        <strain evidence="4 5">DSM 10495</strain>
    </source>
</reference>
<evidence type="ECO:0000256" key="2">
    <source>
        <dbReference type="SAM" id="SignalP"/>
    </source>
</evidence>
<dbReference type="InterPro" id="IPR000601">
    <property type="entry name" value="PKD_dom"/>
</dbReference>
<organism evidence="4 5">
    <name type="scientific">Arthrobacter woluwensis</name>
    <dbReference type="NCBI Taxonomy" id="156980"/>
    <lineage>
        <taxon>Bacteria</taxon>
        <taxon>Bacillati</taxon>
        <taxon>Actinomycetota</taxon>
        <taxon>Actinomycetes</taxon>
        <taxon>Micrococcales</taxon>
        <taxon>Micrococcaceae</taxon>
        <taxon>Arthrobacter</taxon>
    </lineage>
</organism>
<keyword evidence="2" id="KW-0732">Signal</keyword>
<feature type="chain" id="PRO_5010303712" description="PKD domain-containing protein" evidence="2">
    <location>
        <begin position="29"/>
        <end position="311"/>
    </location>
</feature>
<dbReference type="Proteomes" id="UP000182652">
    <property type="component" value="Unassembled WGS sequence"/>
</dbReference>
<protein>
    <recommendedName>
        <fullName evidence="3">PKD domain-containing protein</fullName>
    </recommendedName>
</protein>
<proteinExistence type="predicted"/>
<evidence type="ECO:0000256" key="1">
    <source>
        <dbReference type="SAM" id="MobiDB-lite"/>
    </source>
</evidence>
<evidence type="ECO:0000313" key="5">
    <source>
        <dbReference type="Proteomes" id="UP000182652"/>
    </source>
</evidence>
<dbReference type="PROSITE" id="PS50093">
    <property type="entry name" value="PKD"/>
    <property type="match status" value="1"/>
</dbReference>
<feature type="signal peptide" evidence="2">
    <location>
        <begin position="1"/>
        <end position="28"/>
    </location>
</feature>
<keyword evidence="5" id="KW-1185">Reference proteome</keyword>
<feature type="region of interest" description="Disordered" evidence="1">
    <location>
        <begin position="38"/>
        <end position="64"/>
    </location>
</feature>
<dbReference type="EMBL" id="FNSN01000003">
    <property type="protein sequence ID" value="SEC28480.1"/>
    <property type="molecule type" value="Genomic_DNA"/>
</dbReference>